<proteinExistence type="predicted"/>
<organism evidence="1">
    <name type="scientific">Timema poppense</name>
    <name type="common">Walking stick</name>
    <dbReference type="NCBI Taxonomy" id="170557"/>
    <lineage>
        <taxon>Eukaryota</taxon>
        <taxon>Metazoa</taxon>
        <taxon>Ecdysozoa</taxon>
        <taxon>Arthropoda</taxon>
        <taxon>Hexapoda</taxon>
        <taxon>Insecta</taxon>
        <taxon>Pterygota</taxon>
        <taxon>Neoptera</taxon>
        <taxon>Polyneoptera</taxon>
        <taxon>Phasmatodea</taxon>
        <taxon>Timematodea</taxon>
        <taxon>Timematoidea</taxon>
        <taxon>Timematidae</taxon>
        <taxon>Timema</taxon>
    </lineage>
</organism>
<reference evidence="1" key="1">
    <citation type="submission" date="2020-11" db="EMBL/GenBank/DDBJ databases">
        <authorList>
            <person name="Tran Van P."/>
        </authorList>
    </citation>
    <scope>NUCLEOTIDE SEQUENCE</scope>
</reference>
<dbReference type="AlphaFoldDB" id="A0A7R9CU08"/>
<dbReference type="Gene3D" id="3.30.420.10">
    <property type="entry name" value="Ribonuclease H-like superfamily/Ribonuclease H"/>
    <property type="match status" value="1"/>
</dbReference>
<evidence type="ECO:0000313" key="1">
    <source>
        <dbReference type="EMBL" id="CAD7401485.1"/>
    </source>
</evidence>
<name>A0A7R9CU08_TIMPO</name>
<dbReference type="PANTHER" id="PTHR33939">
    <property type="entry name" value="PROTEIN CBG22215"/>
    <property type="match status" value="1"/>
</dbReference>
<accession>A0A7R9CU08</accession>
<gene>
    <name evidence="1" type="ORF">TPSB3V08_LOCUS3118</name>
</gene>
<dbReference type="PANTHER" id="PTHR33939:SF1">
    <property type="entry name" value="DUF4371 DOMAIN-CONTAINING PROTEIN"/>
    <property type="match status" value="1"/>
</dbReference>
<protein>
    <submittedName>
        <fullName evidence="1">Uncharacterized protein</fullName>
    </submittedName>
</protein>
<dbReference type="InterPro" id="IPR036397">
    <property type="entry name" value="RNaseH_sf"/>
</dbReference>
<sequence length="280" mass="32272">MVLRRPARDVHQVMGRGSSFYMLAAGRVEKLPTKSWRKEEYAAWLTKHDIKFDPSAMKMELMSKVLAHKPEKKENIFVEYKIDEMVCECGHQVSRLPPYHCQYNPIELVWANCKGYYKKHTGRNNKFDDAAVRALWQEALARVTPKSWSKNVDHTEKIINDDWTREMKMDASETQSFIIQLGNNESDSEEEVLAVLNFIHEFKKHKSDSVLKQKISPFSDDVAWRFCQGGYSESGNSRSALFQVTVTDISCWRRDILGTISSNSLSCHPSKLSSSVAREK</sequence>
<dbReference type="EMBL" id="OD001330">
    <property type="protein sequence ID" value="CAD7401485.1"/>
    <property type="molecule type" value="Genomic_DNA"/>
</dbReference>
<dbReference type="GO" id="GO:0003676">
    <property type="term" value="F:nucleic acid binding"/>
    <property type="evidence" value="ECO:0007669"/>
    <property type="project" value="InterPro"/>
</dbReference>